<protein>
    <submittedName>
        <fullName evidence="3">Uncharacterized protein</fullName>
    </submittedName>
</protein>
<dbReference type="EMBL" id="JAAOAR010000615">
    <property type="protein sequence ID" value="KAF5576950.1"/>
    <property type="molecule type" value="Genomic_DNA"/>
</dbReference>
<feature type="region of interest" description="Disordered" evidence="1">
    <location>
        <begin position="71"/>
        <end position="136"/>
    </location>
</feature>
<name>A0A8H5KS31_9HYPO</name>
<feature type="compositionally biased region" description="Low complexity" evidence="1">
    <location>
        <begin position="144"/>
        <end position="157"/>
    </location>
</feature>
<feature type="compositionally biased region" description="Low complexity" evidence="1">
    <location>
        <begin position="112"/>
        <end position="136"/>
    </location>
</feature>
<keyword evidence="2" id="KW-1133">Transmembrane helix</keyword>
<sequence length="275" mass="28953">MRSSSFLCALGTSALVYSHGIRVERSENRFIKGPASPDGASASPIDSLWQAKLQDDGLVKLDFHRLIQRQDSSSADTGTASDAKSTATKDTSLASTTKDEEATTTAEDKSTTLETTASTIEASTTEESSVSSTTSASISTSTSSIASSTSTTSTSTEPGASCYSTTVKSSTICETTGMTTLTCYAANITSSTCSPGLICTTQSSNGVTICMELQNEVGTAGIIIASVFSALILICACTLITMCYRDKSKQRRQEELRRVRSVKIAERATLLQRAQ</sequence>
<dbReference type="AlphaFoldDB" id="A0A8H5KS31"/>
<keyword evidence="4" id="KW-1185">Reference proteome</keyword>
<evidence type="ECO:0000313" key="4">
    <source>
        <dbReference type="Proteomes" id="UP000544095"/>
    </source>
</evidence>
<organism evidence="3 4">
    <name type="scientific">Fusarium pseudoanthophilum</name>
    <dbReference type="NCBI Taxonomy" id="48495"/>
    <lineage>
        <taxon>Eukaryota</taxon>
        <taxon>Fungi</taxon>
        <taxon>Dikarya</taxon>
        <taxon>Ascomycota</taxon>
        <taxon>Pezizomycotina</taxon>
        <taxon>Sordariomycetes</taxon>
        <taxon>Hypocreomycetidae</taxon>
        <taxon>Hypocreales</taxon>
        <taxon>Nectriaceae</taxon>
        <taxon>Fusarium</taxon>
        <taxon>Fusarium fujikuroi species complex</taxon>
    </lineage>
</organism>
<accession>A0A8H5KS31</accession>
<evidence type="ECO:0000256" key="2">
    <source>
        <dbReference type="SAM" id="Phobius"/>
    </source>
</evidence>
<comment type="caution">
    <text evidence="3">The sequence shown here is derived from an EMBL/GenBank/DDBJ whole genome shotgun (WGS) entry which is preliminary data.</text>
</comment>
<dbReference type="Proteomes" id="UP000544095">
    <property type="component" value="Unassembled WGS sequence"/>
</dbReference>
<keyword evidence="2" id="KW-0472">Membrane</keyword>
<feature type="region of interest" description="Disordered" evidence="1">
    <location>
        <begin position="144"/>
        <end position="163"/>
    </location>
</feature>
<feature type="compositionally biased region" description="Basic and acidic residues" evidence="1">
    <location>
        <begin position="97"/>
        <end position="111"/>
    </location>
</feature>
<keyword evidence="2" id="KW-0812">Transmembrane</keyword>
<gene>
    <name evidence="3" type="ORF">FPANT_10683</name>
</gene>
<evidence type="ECO:0000313" key="3">
    <source>
        <dbReference type="EMBL" id="KAF5576950.1"/>
    </source>
</evidence>
<reference evidence="3 4" key="1">
    <citation type="submission" date="2020-05" db="EMBL/GenBank/DDBJ databases">
        <title>Identification and distribution of gene clusters putatively required for synthesis of sphingolipid metabolism inhibitors in phylogenetically diverse species of the filamentous fungus Fusarium.</title>
        <authorList>
            <person name="Kim H.-S."/>
            <person name="Busman M."/>
            <person name="Brown D.W."/>
            <person name="Divon H."/>
            <person name="Uhlig S."/>
            <person name="Proctor R.H."/>
        </authorList>
    </citation>
    <scope>NUCLEOTIDE SEQUENCE [LARGE SCALE GENOMIC DNA]</scope>
    <source>
        <strain evidence="3 4">NRRL 25211</strain>
    </source>
</reference>
<feature type="transmembrane region" description="Helical" evidence="2">
    <location>
        <begin position="220"/>
        <end position="244"/>
    </location>
</feature>
<evidence type="ECO:0000256" key="1">
    <source>
        <dbReference type="SAM" id="MobiDB-lite"/>
    </source>
</evidence>
<feature type="compositionally biased region" description="Low complexity" evidence="1">
    <location>
        <begin position="71"/>
        <end position="96"/>
    </location>
</feature>
<proteinExistence type="predicted"/>